<evidence type="ECO:0000313" key="3">
    <source>
        <dbReference type="Proteomes" id="UP000197290"/>
    </source>
</evidence>
<accession>A0A245ZNH8</accession>
<comment type="caution">
    <text evidence="2">The sequence shown here is derived from an EMBL/GenBank/DDBJ whole genome shotgun (WGS) entry which is preliminary data.</text>
</comment>
<reference evidence="2 3" key="1">
    <citation type="submission" date="2017-03" db="EMBL/GenBank/DDBJ databases">
        <title>Genome sequence of Sphingomonas dokdonensis DSM 21029.</title>
        <authorList>
            <person name="Poehlein A."/>
            <person name="Wuebbeler J.H."/>
            <person name="Steinbuechel A."/>
            <person name="Daniel R."/>
        </authorList>
    </citation>
    <scope>NUCLEOTIDE SEQUENCE [LARGE SCALE GENOMIC DNA]</scope>
    <source>
        <strain evidence="2 3">DSM 21029</strain>
    </source>
</reference>
<dbReference type="AlphaFoldDB" id="A0A245ZNH8"/>
<dbReference type="Gene3D" id="3.40.50.300">
    <property type="entry name" value="P-loop containing nucleotide triphosphate hydrolases"/>
    <property type="match status" value="1"/>
</dbReference>
<dbReference type="RefSeq" id="WP_143559594.1">
    <property type="nucleotide sequence ID" value="NZ_NBBI01000002.1"/>
</dbReference>
<dbReference type="Pfam" id="PF00931">
    <property type="entry name" value="NB-ARC"/>
    <property type="match status" value="1"/>
</dbReference>
<evidence type="ECO:0000313" key="2">
    <source>
        <dbReference type="EMBL" id="OWK31286.1"/>
    </source>
</evidence>
<gene>
    <name evidence="2" type="ORF">SPDO_12930</name>
</gene>
<sequence length="905" mass="99772">MGIHLKRRASQIDRLAQAVGYISADFEKFGAAFLDALLLVPMSHAGTNLLGYPVAGVVDSVSDDGRIAAEYSDRKGYFGGQMSKAKGDLLKAMASKPSATDIFLLAGDRKRPQIAQAFETRMQRLPQMQGRTLHLWGSEEIAERLIDELIVSDTVVRRLASYLPELQRLRDEEAVSNLAPLPDRAYLARSLVDEEISARLKADGGIAISGMGGLGKSAASVAYASSHEDDYDLVIWLEGMGVTSIQQLHSMPLDRGGEQRNIVALLRTRACLLVIDDADPTLTVPALVELCGQGSHVILTQRQASAASYALPLMQQELAKSLLNQDVEPCPGEVFQTIWQTVNGHPLSLALMNAVVRQGTSWSEIEADCQAVGEMADGTQRLADRLLGRLWPALERELSVFAWAGQPGCGRDFLETTILPLGLRKLRTNGLMSADRLEVARLHDVVFGALSARTWCRAERDRELDGLFEAYLIQVAGEPGLRFWTICRIMLQKLERLVASGSRPAIFRYALFAVWDTGELRPELIPDPVEEAKGLRAAKPPLFAVIAVIEAIEQLFLHDKTDGDDVAAGRLRERLAAFDLLANLPDLSDLETAQVRHHKAKALKRLGETREAAELFEQVLKGPAPLSETRLQLIDIYRTNKDTAPRAVALVDDILTQSAGTEEVSYSVFLGAVERLPWGGGAWRSDLFRKHANVIANTIVDAAEMGVQQAYRTFGAIGRYLSTEQPQLFESIFSRLTRPTPESLSSDNDKASWGEIYFEASRLPKGERAALQNQALAFYSAEVAPQPFHLQRKAELLIDMGRAADAEAILRARKDLDSSEWIERLMARARLARGNPADALRWIDSALGRLTAEHFRSEFLELRYDIRHALGDKDAIEDLKAALVASQKENEALRLGERLSDHGGA</sequence>
<organism evidence="2 3">
    <name type="scientific">Sphingomonas dokdonensis</name>
    <dbReference type="NCBI Taxonomy" id="344880"/>
    <lineage>
        <taxon>Bacteria</taxon>
        <taxon>Pseudomonadati</taxon>
        <taxon>Pseudomonadota</taxon>
        <taxon>Alphaproteobacteria</taxon>
        <taxon>Sphingomonadales</taxon>
        <taxon>Sphingomonadaceae</taxon>
        <taxon>Sphingomonas</taxon>
    </lineage>
</organism>
<name>A0A245ZNH8_9SPHN</name>
<dbReference type="InterPro" id="IPR027417">
    <property type="entry name" value="P-loop_NTPase"/>
</dbReference>
<keyword evidence="3" id="KW-1185">Reference proteome</keyword>
<dbReference type="InterPro" id="IPR002182">
    <property type="entry name" value="NB-ARC"/>
</dbReference>
<protein>
    <recommendedName>
        <fullName evidence="1">NB-ARC domain-containing protein</fullName>
    </recommendedName>
</protein>
<evidence type="ECO:0000259" key="1">
    <source>
        <dbReference type="Pfam" id="PF00931"/>
    </source>
</evidence>
<dbReference type="Proteomes" id="UP000197290">
    <property type="component" value="Unassembled WGS sequence"/>
</dbReference>
<feature type="domain" description="NB-ARC" evidence="1">
    <location>
        <begin position="205"/>
        <end position="325"/>
    </location>
</feature>
<dbReference type="OrthoDB" id="6835247at2"/>
<dbReference type="SUPFAM" id="SSF52540">
    <property type="entry name" value="P-loop containing nucleoside triphosphate hydrolases"/>
    <property type="match status" value="1"/>
</dbReference>
<proteinExistence type="predicted"/>
<dbReference type="EMBL" id="NBBI01000002">
    <property type="protein sequence ID" value="OWK31286.1"/>
    <property type="molecule type" value="Genomic_DNA"/>
</dbReference>
<dbReference type="PRINTS" id="PR00364">
    <property type="entry name" value="DISEASERSIST"/>
</dbReference>